<organism evidence="1 2">
    <name type="scientific">Tritrichomonas foetus</name>
    <dbReference type="NCBI Taxonomy" id="1144522"/>
    <lineage>
        <taxon>Eukaryota</taxon>
        <taxon>Metamonada</taxon>
        <taxon>Parabasalia</taxon>
        <taxon>Tritrichomonadida</taxon>
        <taxon>Tritrichomonadidae</taxon>
        <taxon>Tritrichomonas</taxon>
    </lineage>
</organism>
<evidence type="ECO:0000313" key="2">
    <source>
        <dbReference type="Proteomes" id="UP000179807"/>
    </source>
</evidence>
<dbReference type="RefSeq" id="XP_068363180.1">
    <property type="nucleotide sequence ID" value="XM_068501629.1"/>
</dbReference>
<dbReference type="Proteomes" id="UP000179807">
    <property type="component" value="Unassembled WGS sequence"/>
</dbReference>
<accession>A0A1J4KJP0</accession>
<dbReference type="EMBL" id="MLAK01000623">
    <property type="protein sequence ID" value="OHT10044.1"/>
    <property type="molecule type" value="Genomic_DNA"/>
</dbReference>
<proteinExistence type="predicted"/>
<dbReference type="AlphaFoldDB" id="A0A1J4KJP0"/>
<evidence type="ECO:0000313" key="1">
    <source>
        <dbReference type="EMBL" id="OHT10044.1"/>
    </source>
</evidence>
<protein>
    <submittedName>
        <fullName evidence="1">Uncharacterized protein</fullName>
    </submittedName>
</protein>
<gene>
    <name evidence="1" type="ORF">TRFO_20851</name>
</gene>
<reference evidence="1" key="1">
    <citation type="submission" date="2016-10" db="EMBL/GenBank/DDBJ databases">
        <authorList>
            <person name="Benchimol M."/>
            <person name="Almeida L.G."/>
            <person name="Vasconcelos A.T."/>
            <person name="Perreira-Neves A."/>
            <person name="Rosa I.A."/>
            <person name="Tasca T."/>
            <person name="Bogo M.R."/>
            <person name="de Souza W."/>
        </authorList>
    </citation>
    <scope>NUCLEOTIDE SEQUENCE [LARGE SCALE GENOMIC DNA]</scope>
    <source>
        <strain evidence="1">K</strain>
    </source>
</reference>
<keyword evidence="2" id="KW-1185">Reference proteome</keyword>
<comment type="caution">
    <text evidence="1">The sequence shown here is derived from an EMBL/GenBank/DDBJ whole genome shotgun (WGS) entry which is preliminary data.</text>
</comment>
<sequence>MAESPPLEELIITSNFPTMFNKVPPDDEKLNVLIDYALFGKEPEEKYKNLNLRKQIHNNSCHAIINAISIHYKIIEKTLNEKLLLFFQKDAGKYNILTRNCYFAGHFQLIFSKLIEYKLVNENYPYLDELFDFLINNSDISAYKHILIDLLQESRDDFQEKNKILLIKMMTTSAKFVAYFHNNLLQSDETPELIHEASKDIIPLETQPYNIQNKHIKLSQNLFKNNNLYYKKEKYEKLFKNHCEELFGKDFKFDECKQISQIQIYFLLSAISTALYENTIHLLSIIRDNEEIIKLFFFCGVYSNLIDAISYKCFQVLYFVYYGDDIAVSDTEDESVKPLPYDHKLYNILNKYADAFYFNPEEMTYQMVHAFPLFWNNRYNVDSYTLTDDEEQEIDIRNYYPENSHPKTTYKRSPGETPFEMFLPYLISEPPLCTRLIFDSMQIITRLLKERNQIIDGKDVKSRSRIVQIDSIIFELFRHPFVYPIGSNNPGKAKKSFIDTIPDVLVKRTKIKEEDSSAPIRIQLNGFLYELLRWYNYDDTINEWKLINKSSFFTMKSNSGKITPISKSFSSHPIFKKIPLYVSMIFHDSKDPESQPSLNFSLTLTKTSLRPGKVDEFDDKI</sequence>
<name>A0A1J4KJP0_9EUKA</name>
<dbReference type="GeneID" id="94836333"/>
<dbReference type="VEuPathDB" id="TrichDB:TRFO_20851"/>